<name>A0ABU6K273_9RHOO</name>
<feature type="domain" description="Putative DNA-binding" evidence="1">
    <location>
        <begin position="10"/>
        <end position="101"/>
    </location>
</feature>
<comment type="caution">
    <text evidence="2">The sequence shown here is derived from an EMBL/GenBank/DDBJ whole genome shotgun (WGS) entry which is preliminary data.</text>
</comment>
<protein>
    <submittedName>
        <fullName evidence="2">DNA-binding domain-containing protein</fullName>
    </submittedName>
</protein>
<keyword evidence="3" id="KW-1185">Reference proteome</keyword>
<dbReference type="InterPro" id="IPR044922">
    <property type="entry name" value="DUF2063_N_sf"/>
</dbReference>
<accession>A0ABU6K273</accession>
<gene>
    <name evidence="2" type="ORF">VVD49_09875</name>
</gene>
<reference evidence="2 3" key="1">
    <citation type="submission" date="2024-01" db="EMBL/GenBank/DDBJ databases">
        <title>Uliginosibacterium soil sp. nov.</title>
        <authorList>
            <person name="Lv Y."/>
        </authorList>
    </citation>
    <scope>NUCLEOTIDE SEQUENCE [LARGE SCALE GENOMIC DNA]</scope>
    <source>
        <strain evidence="2 3">H3</strain>
    </source>
</reference>
<dbReference type="Proteomes" id="UP001331561">
    <property type="component" value="Unassembled WGS sequence"/>
</dbReference>
<evidence type="ECO:0000259" key="1">
    <source>
        <dbReference type="Pfam" id="PF09836"/>
    </source>
</evidence>
<dbReference type="RefSeq" id="WP_327599014.1">
    <property type="nucleotide sequence ID" value="NZ_JAYXHS010000002.1"/>
</dbReference>
<dbReference type="GO" id="GO:0003677">
    <property type="term" value="F:DNA binding"/>
    <property type="evidence" value="ECO:0007669"/>
    <property type="project" value="UniProtKB-KW"/>
</dbReference>
<keyword evidence="2" id="KW-0238">DNA-binding</keyword>
<proteinExistence type="predicted"/>
<evidence type="ECO:0000313" key="2">
    <source>
        <dbReference type="EMBL" id="MEC5386034.1"/>
    </source>
</evidence>
<dbReference type="Gene3D" id="1.10.150.690">
    <property type="entry name" value="DUF2063"/>
    <property type="match status" value="1"/>
</dbReference>
<dbReference type="Pfam" id="PF09836">
    <property type="entry name" value="DUF2063"/>
    <property type="match status" value="1"/>
</dbReference>
<dbReference type="EMBL" id="JAYXHS010000002">
    <property type="protein sequence ID" value="MEC5386034.1"/>
    <property type="molecule type" value="Genomic_DNA"/>
</dbReference>
<dbReference type="InterPro" id="IPR018640">
    <property type="entry name" value="DUF2063"/>
</dbReference>
<evidence type="ECO:0000313" key="3">
    <source>
        <dbReference type="Proteomes" id="UP001331561"/>
    </source>
</evidence>
<sequence>MPEARSLLEAQRSLAAAVRSSAQQDALVLLTGDAARNAELLAVYRGNAVANAGKALALSYPVIARIVGDEFFEALCRAYWAFAPSHSGDLNEYGGSFDEFLAGFPHVAELPYLPDVARVEWCVRRALRAEDHLAIDAGQLAGLTPEQLARLRFGVQPALVTLSSAWACARIWQQHQPDFPGEIDVEPENAECMAVHRQGLRADVAILGVGECAFWQAALDGAPLEDMLAAGFACDAAFDVQAVLQAGFARQFVTALHFDQD</sequence>
<organism evidence="2 3">
    <name type="scientific">Uliginosibacterium silvisoli</name>
    <dbReference type="NCBI Taxonomy" id="3114758"/>
    <lineage>
        <taxon>Bacteria</taxon>
        <taxon>Pseudomonadati</taxon>
        <taxon>Pseudomonadota</taxon>
        <taxon>Betaproteobacteria</taxon>
        <taxon>Rhodocyclales</taxon>
        <taxon>Zoogloeaceae</taxon>
        <taxon>Uliginosibacterium</taxon>
    </lineage>
</organism>